<evidence type="ECO:0000313" key="1">
    <source>
        <dbReference type="EMBL" id="SNY44938.1"/>
    </source>
</evidence>
<sequence length="193" mass="20427">MTDHHYSAADLTVLSMTDAVRRRPGMFFAPGPDLATRVLCTVIGHAFHPAATVAAAHTPRVVADITAGLAFSVTDDQAAADPDRPRLGYDGTLLTPERWSYAAAVAVSTHTSVETWRDGRGFRQSLTGLHPLKPPEPLTAPAGAGTRVAYVLDPAFFGPAAITADLAALDVHGPRRTAPSGPGEVLIRDHRHL</sequence>
<reference evidence="1 2" key="1">
    <citation type="submission" date="2017-09" db="EMBL/GenBank/DDBJ databases">
        <authorList>
            <person name="Ehlers B."/>
            <person name="Leendertz F.H."/>
        </authorList>
    </citation>
    <scope>NUCLEOTIDE SEQUENCE [LARGE SCALE GENOMIC DNA]</scope>
    <source>
        <strain evidence="1 2">CGMCC 4.6857</strain>
    </source>
</reference>
<dbReference type="OrthoDB" id="3295928at2"/>
<dbReference type="Proteomes" id="UP000219612">
    <property type="component" value="Unassembled WGS sequence"/>
</dbReference>
<proteinExistence type="predicted"/>
<dbReference type="EMBL" id="OBDY01000007">
    <property type="protein sequence ID" value="SNY44938.1"/>
    <property type="molecule type" value="Genomic_DNA"/>
</dbReference>
<evidence type="ECO:0000313" key="2">
    <source>
        <dbReference type="Proteomes" id="UP000219612"/>
    </source>
</evidence>
<protein>
    <submittedName>
        <fullName evidence="1">Uncharacterized protein</fullName>
    </submittedName>
</protein>
<dbReference type="SUPFAM" id="SSF55874">
    <property type="entry name" value="ATPase domain of HSP90 chaperone/DNA topoisomerase II/histidine kinase"/>
    <property type="match status" value="1"/>
</dbReference>
<dbReference type="Gene3D" id="3.30.565.10">
    <property type="entry name" value="Histidine kinase-like ATPase, C-terminal domain"/>
    <property type="match status" value="1"/>
</dbReference>
<gene>
    <name evidence="1" type="ORF">SAMN05421748_107146</name>
</gene>
<name>A0A285IAE8_9ACTN</name>
<organism evidence="1 2">
    <name type="scientific">Paractinoplanes atraurantiacus</name>
    <dbReference type="NCBI Taxonomy" id="1036182"/>
    <lineage>
        <taxon>Bacteria</taxon>
        <taxon>Bacillati</taxon>
        <taxon>Actinomycetota</taxon>
        <taxon>Actinomycetes</taxon>
        <taxon>Micromonosporales</taxon>
        <taxon>Micromonosporaceae</taxon>
        <taxon>Paractinoplanes</taxon>
    </lineage>
</organism>
<keyword evidence="2" id="KW-1185">Reference proteome</keyword>
<dbReference type="RefSeq" id="WP_097321331.1">
    <property type="nucleotide sequence ID" value="NZ_OBDY01000007.1"/>
</dbReference>
<dbReference type="InterPro" id="IPR036890">
    <property type="entry name" value="HATPase_C_sf"/>
</dbReference>
<dbReference type="AlphaFoldDB" id="A0A285IAE8"/>
<accession>A0A285IAE8</accession>